<name>A0A2S5CLL1_9GAMM</name>
<evidence type="ECO:0000313" key="3">
    <source>
        <dbReference type="Proteomes" id="UP000237423"/>
    </source>
</evidence>
<protein>
    <submittedName>
        <fullName evidence="2">Uncharacterized protein</fullName>
    </submittedName>
</protein>
<evidence type="ECO:0000256" key="1">
    <source>
        <dbReference type="SAM" id="MobiDB-lite"/>
    </source>
</evidence>
<reference evidence="2 3" key="1">
    <citation type="submission" date="2017-11" db="EMBL/GenBank/DDBJ databases">
        <title>Draft Genome Sequence of Methylobacter psychrotolerans Sph1T, an Obligate Methanotroph from Low-Temperature Environments.</title>
        <authorList>
            <person name="Oshkin I.Y."/>
            <person name="Miroshnikov K."/>
            <person name="Belova S.E."/>
            <person name="Korzhenkov A."/>
            <person name="Toshchakov S.V."/>
            <person name="Dedysh S.N."/>
        </authorList>
    </citation>
    <scope>NUCLEOTIDE SEQUENCE [LARGE SCALE GENOMIC DNA]</scope>
    <source>
        <strain evidence="2 3">Sph1</strain>
    </source>
</reference>
<accession>A0A2S5CLL1</accession>
<dbReference type="AlphaFoldDB" id="A0A2S5CLL1"/>
<dbReference type="Proteomes" id="UP000237423">
    <property type="component" value="Unassembled WGS sequence"/>
</dbReference>
<evidence type="ECO:0000313" key="2">
    <source>
        <dbReference type="EMBL" id="POZ51674.1"/>
    </source>
</evidence>
<sequence length="112" mass="12652">MVKLADFTEWAANVGYEMPTELHSLLDKSQPDQERDRKQEPMKVNPYPDKPLDPREQNSLLKIIAALCEKAGVSADQDGLDKELEKITETLGVLITARVIKKHLRKAAELVK</sequence>
<proteinExistence type="predicted"/>
<comment type="caution">
    <text evidence="2">The sequence shown here is derived from an EMBL/GenBank/DDBJ whole genome shotgun (WGS) entry which is preliminary data.</text>
</comment>
<feature type="region of interest" description="Disordered" evidence="1">
    <location>
        <begin position="22"/>
        <end position="55"/>
    </location>
</feature>
<organism evidence="2 3">
    <name type="scientific">Methylovulum psychrotolerans</name>
    <dbReference type="NCBI Taxonomy" id="1704499"/>
    <lineage>
        <taxon>Bacteria</taxon>
        <taxon>Pseudomonadati</taxon>
        <taxon>Pseudomonadota</taxon>
        <taxon>Gammaproteobacteria</taxon>
        <taxon>Methylococcales</taxon>
        <taxon>Methylococcaceae</taxon>
        <taxon>Methylovulum</taxon>
    </lineage>
</organism>
<feature type="compositionally biased region" description="Basic and acidic residues" evidence="1">
    <location>
        <begin position="24"/>
        <end position="41"/>
    </location>
</feature>
<dbReference type="EMBL" id="PGFZ01000005">
    <property type="protein sequence ID" value="POZ51674.1"/>
    <property type="molecule type" value="Genomic_DNA"/>
</dbReference>
<gene>
    <name evidence="2" type="ORF">AADEFJLK_02544</name>
</gene>